<feature type="transmembrane region" description="Helical" evidence="5">
    <location>
        <begin position="489"/>
        <end position="510"/>
    </location>
</feature>
<dbReference type="GO" id="GO:0043190">
    <property type="term" value="C:ATP-binding cassette (ABC) transporter complex"/>
    <property type="evidence" value="ECO:0007669"/>
    <property type="project" value="InterPro"/>
</dbReference>
<feature type="domain" description="ABC transporter" evidence="6">
    <location>
        <begin position="8"/>
        <end position="267"/>
    </location>
</feature>
<dbReference type="InterPro" id="IPR027417">
    <property type="entry name" value="P-loop_NTPase"/>
</dbReference>
<keyword evidence="3 7" id="KW-0067">ATP-binding</keyword>
<feature type="compositionally biased region" description="Basic and acidic residues" evidence="4">
    <location>
        <begin position="75"/>
        <end position="97"/>
    </location>
</feature>
<feature type="region of interest" description="Disordered" evidence="4">
    <location>
        <begin position="75"/>
        <end position="101"/>
    </location>
</feature>
<dbReference type="PROSITE" id="PS50893">
    <property type="entry name" value="ABC_TRANSPORTER_2"/>
    <property type="match status" value="1"/>
</dbReference>
<name>A0A5B1CP22_9BACT</name>
<dbReference type="GO" id="GO:0005524">
    <property type="term" value="F:ATP binding"/>
    <property type="evidence" value="ECO:0007669"/>
    <property type="project" value="UniProtKB-KW"/>
</dbReference>
<evidence type="ECO:0000256" key="2">
    <source>
        <dbReference type="ARBA" id="ARBA00022741"/>
    </source>
</evidence>
<keyword evidence="5" id="KW-1133">Transmembrane helix</keyword>
<evidence type="ECO:0000256" key="5">
    <source>
        <dbReference type="SAM" id="Phobius"/>
    </source>
</evidence>
<keyword evidence="5" id="KW-0812">Transmembrane</keyword>
<dbReference type="SUPFAM" id="SSF52540">
    <property type="entry name" value="P-loop containing nucleoside triphosphate hydrolases"/>
    <property type="match status" value="1"/>
</dbReference>
<evidence type="ECO:0000313" key="7">
    <source>
        <dbReference type="EMBL" id="KAA1261705.1"/>
    </source>
</evidence>
<dbReference type="AlphaFoldDB" id="A0A5B1CP22"/>
<dbReference type="Gene3D" id="3.40.50.300">
    <property type="entry name" value="P-loop containing nucleotide triphosphate hydrolases"/>
    <property type="match status" value="1"/>
</dbReference>
<keyword evidence="5" id="KW-0472">Membrane</keyword>
<dbReference type="InterPro" id="IPR003439">
    <property type="entry name" value="ABC_transporter-like_ATP-bd"/>
</dbReference>
<evidence type="ECO:0000259" key="6">
    <source>
        <dbReference type="PROSITE" id="PS50893"/>
    </source>
</evidence>
<dbReference type="EMBL" id="VRLW01000001">
    <property type="protein sequence ID" value="KAA1261705.1"/>
    <property type="molecule type" value="Genomic_DNA"/>
</dbReference>
<dbReference type="InterPro" id="IPR030802">
    <property type="entry name" value="Permease_MalE"/>
</dbReference>
<comment type="caution">
    <text evidence="7">The sequence shown here is derived from an EMBL/GenBank/DDBJ whole genome shotgun (WGS) entry which is preliminary data.</text>
</comment>
<keyword evidence="2" id="KW-0547">Nucleotide-binding</keyword>
<dbReference type="InterPro" id="IPR017871">
    <property type="entry name" value="ABC_transporter-like_CS"/>
</dbReference>
<comment type="similarity">
    <text evidence="1">Belongs to the ABC transporter superfamily.</text>
</comment>
<dbReference type="PANTHER" id="PTHR24220:SF689">
    <property type="entry name" value="LIPOPROTEIN-RELEASING SYSTEM ATP-BINDING PROTEIN LOLD"/>
    <property type="match status" value="1"/>
</dbReference>
<dbReference type="Proteomes" id="UP000322699">
    <property type="component" value="Unassembled WGS sequence"/>
</dbReference>
<dbReference type="RefSeq" id="WP_235033413.1">
    <property type="nucleotide sequence ID" value="NZ_LWSK01000005.1"/>
</dbReference>
<evidence type="ECO:0000256" key="4">
    <source>
        <dbReference type="SAM" id="MobiDB-lite"/>
    </source>
</evidence>
<dbReference type="SMART" id="SM00382">
    <property type="entry name" value="AAA"/>
    <property type="match status" value="1"/>
</dbReference>
<feature type="transmembrane region" description="Helical" evidence="5">
    <location>
        <begin position="425"/>
        <end position="442"/>
    </location>
</feature>
<sequence>MPESSTTLHLDGLQIETNSMVLLQATDVSIAAGKITVIVGASGVGKSVLLRMIAGLIDKQDSSIHWTGHVRLKTSDSRLSSRESSGKDTLSRSERRLLKGSPNSGGNVGVVFQQFALFDELTPAENIQFAIDHAAGKNTATTEPESLTSLQWLEELGVPALTPVAFLSGGQKQRLAIARTLAANPDVVLYDEPSSGLDAATGRQVASLIAKTHRKFGRTSVIVTHDYETMLGIADEVILFDSQSKSLQRIERQGWQQVPRRITAVTLPTPSKSQGRPAIARRTMARLESFLTQSGNAVLAGVTLPWTLRPNFPSWKWATRFFLHYLKLVGGISASIYLIIAGLIAGFTTTYFTFRFLPFRVYTQPLLIDELLSAIGFALYRVLVPVLATVLIAARCGAAVAADVGVKRYSGSVDAMRTFGIAPRLYLLIPIVAAMVVAVPWLEWLAFESARWISAVTFKVTHPEIGDFFWRQHFDARISESDGLLASEAFRWVMLKNLLCGVGSGVIGYYRGISPKRSASDVSQAITATVLWSTLYVLVVHFMIALLEF</sequence>
<dbReference type="InterPro" id="IPR015854">
    <property type="entry name" value="ABC_transpr_LolD-like"/>
</dbReference>
<keyword evidence="8" id="KW-1185">Reference proteome</keyword>
<dbReference type="Pfam" id="PF00005">
    <property type="entry name" value="ABC_tran"/>
    <property type="match status" value="1"/>
</dbReference>
<evidence type="ECO:0000256" key="1">
    <source>
        <dbReference type="ARBA" id="ARBA00005417"/>
    </source>
</evidence>
<dbReference type="PANTHER" id="PTHR24220">
    <property type="entry name" value="IMPORT ATP-BINDING PROTEIN"/>
    <property type="match status" value="1"/>
</dbReference>
<gene>
    <name evidence="7" type="primary">malK_2</name>
    <name evidence="7" type="ORF">LF1_42600</name>
</gene>
<dbReference type="InterPro" id="IPR003593">
    <property type="entry name" value="AAA+_ATPase"/>
</dbReference>
<evidence type="ECO:0000256" key="3">
    <source>
        <dbReference type="ARBA" id="ARBA00022840"/>
    </source>
</evidence>
<feature type="transmembrane region" description="Helical" evidence="5">
    <location>
        <begin position="328"/>
        <end position="354"/>
    </location>
</feature>
<dbReference type="Pfam" id="PF02405">
    <property type="entry name" value="MlaE"/>
    <property type="match status" value="1"/>
</dbReference>
<evidence type="ECO:0000313" key="8">
    <source>
        <dbReference type="Proteomes" id="UP000322699"/>
    </source>
</evidence>
<reference evidence="7 8" key="1">
    <citation type="submission" date="2019-08" db="EMBL/GenBank/DDBJ databases">
        <title>Deep-cultivation of Planctomycetes and their phenomic and genomic characterization uncovers novel biology.</title>
        <authorList>
            <person name="Wiegand S."/>
            <person name="Jogler M."/>
            <person name="Boedeker C."/>
            <person name="Pinto D."/>
            <person name="Vollmers J."/>
            <person name="Rivas-Marin E."/>
            <person name="Kohn T."/>
            <person name="Peeters S.H."/>
            <person name="Heuer A."/>
            <person name="Rast P."/>
            <person name="Oberbeckmann S."/>
            <person name="Bunk B."/>
            <person name="Jeske O."/>
            <person name="Meyerdierks A."/>
            <person name="Storesund J.E."/>
            <person name="Kallscheuer N."/>
            <person name="Luecker S."/>
            <person name="Lage O.M."/>
            <person name="Pohl T."/>
            <person name="Merkel B.J."/>
            <person name="Hornburger P."/>
            <person name="Mueller R.-W."/>
            <person name="Bruemmer F."/>
            <person name="Labrenz M."/>
            <person name="Spormann A.M."/>
            <person name="Op Den Camp H."/>
            <person name="Overmann J."/>
            <person name="Amann R."/>
            <person name="Jetten M.S.M."/>
            <person name="Mascher T."/>
            <person name="Medema M.H."/>
            <person name="Devos D.P."/>
            <person name="Kaster A.-K."/>
            <person name="Ovreas L."/>
            <person name="Rohde M."/>
            <person name="Galperin M.Y."/>
            <person name="Jogler C."/>
        </authorList>
    </citation>
    <scope>NUCLEOTIDE SEQUENCE [LARGE SCALE GENOMIC DNA]</scope>
    <source>
        <strain evidence="7 8">LF1</strain>
    </source>
</reference>
<dbReference type="GO" id="GO:0016887">
    <property type="term" value="F:ATP hydrolysis activity"/>
    <property type="evidence" value="ECO:0007669"/>
    <property type="project" value="InterPro"/>
</dbReference>
<protein>
    <submittedName>
        <fullName evidence="7">Maltose/maltodextrin import ATP-binding protein MalK</fullName>
    </submittedName>
</protein>
<accession>A0A5B1CP22</accession>
<dbReference type="PROSITE" id="PS00211">
    <property type="entry name" value="ABC_TRANSPORTER_1"/>
    <property type="match status" value="1"/>
</dbReference>
<proteinExistence type="inferred from homology"/>
<feature type="transmembrane region" description="Helical" evidence="5">
    <location>
        <begin position="522"/>
        <end position="547"/>
    </location>
</feature>
<organism evidence="7 8">
    <name type="scientific">Rubripirellula obstinata</name>
    <dbReference type="NCBI Taxonomy" id="406547"/>
    <lineage>
        <taxon>Bacteria</taxon>
        <taxon>Pseudomonadati</taxon>
        <taxon>Planctomycetota</taxon>
        <taxon>Planctomycetia</taxon>
        <taxon>Pirellulales</taxon>
        <taxon>Pirellulaceae</taxon>
        <taxon>Rubripirellula</taxon>
    </lineage>
</organism>
<dbReference type="GO" id="GO:0022857">
    <property type="term" value="F:transmembrane transporter activity"/>
    <property type="evidence" value="ECO:0007669"/>
    <property type="project" value="TreeGrafter"/>
</dbReference>